<dbReference type="EMBL" id="CM009291">
    <property type="protein sequence ID" value="KAI9400071.1"/>
    <property type="molecule type" value="Genomic_DNA"/>
</dbReference>
<proteinExistence type="predicted"/>
<sequence length="148" mass="16514">MISRYETDRENHPSFDGAAWCVAIEGVTKGRIYGAPGMPKFMVSMSASSQSYTIESTPSSSSIQALKEQIKERDDHILSLQQEMTSIKKFLSNMGYQAWASNMDQDMLTPIASSMPSHVASQMTTPMYPLSNPVYRPRPRLPYTGPIL</sequence>
<name>A0ACC0TFH5_POPTR</name>
<dbReference type="Proteomes" id="UP000006729">
    <property type="component" value="Chromosome 2"/>
</dbReference>
<accession>A0ACC0TFH5</accession>
<gene>
    <name evidence="1" type="ORF">POPTR_002G188801v4</name>
</gene>
<keyword evidence="2" id="KW-1185">Reference proteome</keyword>
<evidence type="ECO:0000313" key="2">
    <source>
        <dbReference type="Proteomes" id="UP000006729"/>
    </source>
</evidence>
<comment type="caution">
    <text evidence="1">The sequence shown here is derived from an EMBL/GenBank/DDBJ whole genome shotgun (WGS) entry which is preliminary data.</text>
</comment>
<protein>
    <submittedName>
        <fullName evidence="1">Uncharacterized protein</fullName>
    </submittedName>
</protein>
<reference evidence="1 2" key="1">
    <citation type="journal article" date="2006" name="Science">
        <title>The genome of black cottonwood, Populus trichocarpa (Torr. &amp; Gray).</title>
        <authorList>
            <person name="Tuskan G.A."/>
            <person name="Difazio S."/>
            <person name="Jansson S."/>
            <person name="Bohlmann J."/>
            <person name="Grigoriev I."/>
            <person name="Hellsten U."/>
            <person name="Putnam N."/>
            <person name="Ralph S."/>
            <person name="Rombauts S."/>
            <person name="Salamov A."/>
            <person name="Schein J."/>
            <person name="Sterck L."/>
            <person name="Aerts A."/>
            <person name="Bhalerao R.R."/>
            <person name="Bhalerao R.P."/>
            <person name="Blaudez D."/>
            <person name="Boerjan W."/>
            <person name="Brun A."/>
            <person name="Brunner A."/>
            <person name="Busov V."/>
            <person name="Campbell M."/>
            <person name="Carlson J."/>
            <person name="Chalot M."/>
            <person name="Chapman J."/>
            <person name="Chen G.L."/>
            <person name="Cooper D."/>
            <person name="Coutinho P.M."/>
            <person name="Couturier J."/>
            <person name="Covert S."/>
            <person name="Cronk Q."/>
            <person name="Cunningham R."/>
            <person name="Davis J."/>
            <person name="Degroeve S."/>
            <person name="Dejardin A."/>
            <person name="Depamphilis C."/>
            <person name="Detter J."/>
            <person name="Dirks B."/>
            <person name="Dubchak I."/>
            <person name="Duplessis S."/>
            <person name="Ehlting J."/>
            <person name="Ellis B."/>
            <person name="Gendler K."/>
            <person name="Goodstein D."/>
            <person name="Gribskov M."/>
            <person name="Grimwood J."/>
            <person name="Groover A."/>
            <person name="Gunter L."/>
            <person name="Hamberger B."/>
            <person name="Heinze B."/>
            <person name="Helariutta Y."/>
            <person name="Henrissat B."/>
            <person name="Holligan D."/>
            <person name="Holt R."/>
            <person name="Huang W."/>
            <person name="Islam-Faridi N."/>
            <person name="Jones S."/>
            <person name="Jones-Rhoades M."/>
            <person name="Jorgensen R."/>
            <person name="Joshi C."/>
            <person name="Kangasjarvi J."/>
            <person name="Karlsson J."/>
            <person name="Kelleher C."/>
            <person name="Kirkpatrick R."/>
            <person name="Kirst M."/>
            <person name="Kohler A."/>
            <person name="Kalluri U."/>
            <person name="Larimer F."/>
            <person name="Leebens-Mack J."/>
            <person name="Leple J.C."/>
            <person name="Locascio P."/>
            <person name="Lou Y."/>
            <person name="Lucas S."/>
            <person name="Martin F."/>
            <person name="Montanini B."/>
            <person name="Napoli C."/>
            <person name="Nelson D.R."/>
            <person name="Nelson C."/>
            <person name="Nieminen K."/>
            <person name="Nilsson O."/>
            <person name="Pereda V."/>
            <person name="Peter G."/>
            <person name="Philippe R."/>
            <person name="Pilate G."/>
            <person name="Poliakov A."/>
            <person name="Razumovskaya J."/>
            <person name="Richardson P."/>
            <person name="Rinaldi C."/>
            <person name="Ritland K."/>
            <person name="Rouze P."/>
            <person name="Ryaboy D."/>
            <person name="Schmutz J."/>
            <person name="Schrader J."/>
            <person name="Segerman B."/>
            <person name="Shin H."/>
            <person name="Siddiqui A."/>
            <person name="Sterky F."/>
            <person name="Terry A."/>
            <person name="Tsai C.J."/>
            <person name="Uberbacher E."/>
            <person name="Unneberg P."/>
            <person name="Vahala J."/>
            <person name="Wall K."/>
            <person name="Wessler S."/>
            <person name="Yang G."/>
            <person name="Yin T."/>
            <person name="Douglas C."/>
            <person name="Marra M."/>
            <person name="Sandberg G."/>
            <person name="Van de Peer Y."/>
            <person name="Rokhsar D."/>
        </authorList>
    </citation>
    <scope>NUCLEOTIDE SEQUENCE [LARGE SCALE GENOMIC DNA]</scope>
    <source>
        <strain evidence="2">cv. Nisqually</strain>
    </source>
</reference>
<evidence type="ECO:0000313" key="1">
    <source>
        <dbReference type="EMBL" id="KAI9400071.1"/>
    </source>
</evidence>
<organism evidence="1 2">
    <name type="scientific">Populus trichocarpa</name>
    <name type="common">Western balsam poplar</name>
    <name type="synonym">Populus balsamifera subsp. trichocarpa</name>
    <dbReference type="NCBI Taxonomy" id="3694"/>
    <lineage>
        <taxon>Eukaryota</taxon>
        <taxon>Viridiplantae</taxon>
        <taxon>Streptophyta</taxon>
        <taxon>Embryophyta</taxon>
        <taxon>Tracheophyta</taxon>
        <taxon>Spermatophyta</taxon>
        <taxon>Magnoliopsida</taxon>
        <taxon>eudicotyledons</taxon>
        <taxon>Gunneridae</taxon>
        <taxon>Pentapetalae</taxon>
        <taxon>rosids</taxon>
        <taxon>fabids</taxon>
        <taxon>Malpighiales</taxon>
        <taxon>Salicaceae</taxon>
        <taxon>Saliceae</taxon>
        <taxon>Populus</taxon>
    </lineage>
</organism>